<dbReference type="AlphaFoldDB" id="A0A1S3KAP9"/>
<feature type="domain" description="Ig-like" evidence="14">
    <location>
        <begin position="127"/>
        <end position="223"/>
    </location>
</feature>
<keyword evidence="10" id="KW-0325">Glycoprotein</keyword>
<sequence>MSEEKSVIFISFMHPYVPPGQTHPPSITRQSDDQLIIFKKGLSRQIVCVASGNPEPTYEWTKNGRPFNPEANTDVDQERGLGTLTFSDPVSEDQGVYQCRAINEYGTALTQKVTLLEAVMDPFPGNPVVTPKQVRPPVGQSLKLPCDSPRSIPASDVVWNIRKDRVPESSRVTMDYEGNLYFANIIPDDAQNGKSYICAVTNNFIRTTVQGGDSQIEPQGTIAQARRNSPVLLYSSPTTIIKMRGETLRMKCIFGGYPTPTITWRRMGGSPRYQQSQHGHEIVIEDIQEADEGTYLCEGNNGVNPSAYREFQVTVEGKPYWIEKPTDTNIEEQETKIFRCEAGGKPIPNVMWFINGEKLEDIPASSRRSLINGGMALQFKSLQRADTCVVQCNVTNEHGYIFASAYLNVLAEAPIFLTEPPKYIKKVVDQKVNLTCRVFGAPIPQITWEKEGQLLSGARHTVTADGDLIIEDLRLDDSGHYLCKARNTYGNIQASGELVVREKTVIDNPPTDQVVAIGEEAVLSCGATTDAAEEHKLRIYWLKDDQPINLNIDRRLTLSNDWSLVINPASRNDNARYTCVAGNGLDEDKREATLTVEAPPEPPTNVILNSCSTRSASISWTPGPPNNAPIQQYFIEYNNSRNPDQWLEIKTVNVPYTSAVVELFPYMTFNFRVKAANRIGTSQPSSHTSTLCRTPADVPARQPGNPEIQDYDSDSLYLVWDALDETELNGPGFHYLITYRRLDQPNAPEMTKKIDDFTKKEALIESETYVPYEITIEAVNEMGTARKPAEKIIGFSGEGVPNAIPQNFRLDHKYPPTDSTANFLWDAIDATHEAVQGFFVGYEMKWWPEDDPKDTSVVVVPINNPNNELRDLKNRRIGRQVLQYVSGTLEQLPPFTSVVAQVAVRNKKYTGEPSNSIIFRTDEGAPSAVQDFKVFRKGPVHLELSWELPAFPNGNILGYDIAYRNINNTRSRGDDVLDTTKTLSIDDPSQMKVKLLDLDPVTNYRVLLYARTGAGRGEEAVLEEMTLAMGFPERPDLVTVSGPTSMTVTWVPADENPGYGFYVEYKKPDETTWSKTPIETEKDYIVLTRLDPATEYEVRVVAVNGEGYETPSIMKAPRTAGTAAATQSVQEAGWFVALLVVIILLIIILVVICFIRRTRGDKYNVDEKERLRGGPEAPPPFEEYNRGKDPSLVDEPMDDLKPPESDSDSLEEYGENDVSKFNEDGSFIGQYGANKDINPPPSQQQEPTSPSALSTFV</sequence>
<organism evidence="16 17">
    <name type="scientific">Lingula anatina</name>
    <name type="common">Brachiopod</name>
    <name type="synonym">Lingula unguis</name>
    <dbReference type="NCBI Taxonomy" id="7574"/>
    <lineage>
        <taxon>Eukaryota</taxon>
        <taxon>Metazoa</taxon>
        <taxon>Spiralia</taxon>
        <taxon>Lophotrochozoa</taxon>
        <taxon>Brachiopoda</taxon>
        <taxon>Linguliformea</taxon>
        <taxon>Lingulata</taxon>
        <taxon>Lingulida</taxon>
        <taxon>Linguloidea</taxon>
        <taxon>Lingulidae</taxon>
        <taxon>Lingula</taxon>
    </lineage>
</organism>
<evidence type="ECO:0000256" key="7">
    <source>
        <dbReference type="ARBA" id="ARBA00022989"/>
    </source>
</evidence>
<dbReference type="PANTHER" id="PTHR44170:SF6">
    <property type="entry name" value="CONTACTIN"/>
    <property type="match status" value="1"/>
</dbReference>
<dbReference type="InParanoid" id="A0A1S3KAP9"/>
<dbReference type="GeneID" id="106180305"/>
<dbReference type="Pfam" id="PF07679">
    <property type="entry name" value="I-set"/>
    <property type="match status" value="3"/>
</dbReference>
<dbReference type="CDD" id="cd00063">
    <property type="entry name" value="FN3"/>
    <property type="match status" value="5"/>
</dbReference>
<dbReference type="InterPro" id="IPR013783">
    <property type="entry name" value="Ig-like_fold"/>
</dbReference>
<evidence type="ECO:0000256" key="4">
    <source>
        <dbReference type="ARBA" id="ARBA00022692"/>
    </source>
</evidence>
<comment type="subcellular location">
    <subcellularLocation>
        <location evidence="1">Cell membrane</location>
    </subcellularLocation>
    <subcellularLocation>
        <location evidence="2">Membrane</location>
        <topology evidence="2">Single-pass type I membrane protein</topology>
    </subcellularLocation>
</comment>
<dbReference type="Pfam" id="PF00041">
    <property type="entry name" value="fn3"/>
    <property type="match status" value="3"/>
</dbReference>
<evidence type="ECO:0000256" key="11">
    <source>
        <dbReference type="ARBA" id="ARBA00023319"/>
    </source>
</evidence>
<dbReference type="KEGG" id="lak:106180305"/>
<evidence type="ECO:0000256" key="12">
    <source>
        <dbReference type="SAM" id="MobiDB-lite"/>
    </source>
</evidence>
<feature type="domain" description="Fibronectin type-III" evidence="15">
    <location>
        <begin position="1031"/>
        <end position="1125"/>
    </location>
</feature>
<evidence type="ECO:0000256" key="6">
    <source>
        <dbReference type="ARBA" id="ARBA00022889"/>
    </source>
</evidence>
<proteinExistence type="predicted"/>
<feature type="domain" description="Ig-like" evidence="14">
    <location>
        <begin position="503"/>
        <end position="595"/>
    </location>
</feature>
<dbReference type="PANTHER" id="PTHR44170">
    <property type="entry name" value="PROTEIN SIDEKICK"/>
    <property type="match status" value="1"/>
</dbReference>
<protein>
    <submittedName>
        <fullName evidence="17">Neurofascin-like</fullName>
    </submittedName>
</protein>
<evidence type="ECO:0000259" key="15">
    <source>
        <dbReference type="PROSITE" id="PS50853"/>
    </source>
</evidence>
<feature type="region of interest" description="Disordered" evidence="12">
    <location>
        <begin position="1169"/>
        <end position="1257"/>
    </location>
</feature>
<evidence type="ECO:0000259" key="14">
    <source>
        <dbReference type="PROSITE" id="PS50835"/>
    </source>
</evidence>
<evidence type="ECO:0000313" key="16">
    <source>
        <dbReference type="Proteomes" id="UP000085678"/>
    </source>
</evidence>
<keyword evidence="9" id="KW-1015">Disulfide bond</keyword>
<dbReference type="SMART" id="SM00060">
    <property type="entry name" value="FN3"/>
    <property type="match status" value="5"/>
</dbReference>
<keyword evidence="6" id="KW-0130">Cell adhesion</keyword>
<feature type="domain" description="Ig-like" evidence="14">
    <location>
        <begin position="230"/>
        <end position="314"/>
    </location>
</feature>
<dbReference type="InterPro" id="IPR003961">
    <property type="entry name" value="FN3_dom"/>
</dbReference>
<dbReference type="FunFam" id="2.60.40.10:FF:000005">
    <property type="entry name" value="Neuronal cell adhesion molecule"/>
    <property type="match status" value="1"/>
</dbReference>
<feature type="domain" description="Fibronectin type-III" evidence="15">
    <location>
        <begin position="925"/>
        <end position="1030"/>
    </location>
</feature>
<feature type="domain" description="Ig-like" evidence="14">
    <location>
        <begin position="25"/>
        <end position="114"/>
    </location>
</feature>
<evidence type="ECO:0000256" key="1">
    <source>
        <dbReference type="ARBA" id="ARBA00004236"/>
    </source>
</evidence>
<evidence type="ECO:0000313" key="17">
    <source>
        <dbReference type="RefSeq" id="XP_013419718.1"/>
    </source>
</evidence>
<gene>
    <name evidence="17" type="primary">LOC106180305</name>
</gene>
<dbReference type="SMART" id="SM00409">
    <property type="entry name" value="IG"/>
    <property type="match status" value="6"/>
</dbReference>
<dbReference type="SUPFAM" id="SSF48726">
    <property type="entry name" value="Immunoglobulin"/>
    <property type="match status" value="6"/>
</dbReference>
<evidence type="ECO:0000256" key="8">
    <source>
        <dbReference type="ARBA" id="ARBA00023136"/>
    </source>
</evidence>
<dbReference type="FunFam" id="2.60.40.10:FF:000004">
    <property type="entry name" value="DCC isoform 1"/>
    <property type="match status" value="1"/>
</dbReference>
<dbReference type="SMART" id="SM00408">
    <property type="entry name" value="IGc2"/>
    <property type="match status" value="5"/>
</dbReference>
<evidence type="ECO:0000256" key="3">
    <source>
        <dbReference type="ARBA" id="ARBA00022475"/>
    </source>
</evidence>
<keyword evidence="8 13" id="KW-0472">Membrane</keyword>
<evidence type="ECO:0000256" key="5">
    <source>
        <dbReference type="ARBA" id="ARBA00022737"/>
    </source>
</evidence>
<dbReference type="SUPFAM" id="SSF49265">
    <property type="entry name" value="Fibronectin type III"/>
    <property type="match status" value="3"/>
</dbReference>
<dbReference type="RefSeq" id="XP_013419718.1">
    <property type="nucleotide sequence ID" value="XM_013564264.1"/>
</dbReference>
<feature type="region of interest" description="Disordered" evidence="12">
    <location>
        <begin position="680"/>
        <end position="707"/>
    </location>
</feature>
<evidence type="ECO:0000256" key="10">
    <source>
        <dbReference type="ARBA" id="ARBA00023180"/>
    </source>
</evidence>
<reference evidence="17" key="1">
    <citation type="submission" date="2025-08" db="UniProtKB">
        <authorList>
            <consortium name="RefSeq"/>
        </authorList>
    </citation>
    <scope>IDENTIFICATION</scope>
    <source>
        <tissue evidence="17">Gonads</tissue>
    </source>
</reference>
<dbReference type="InterPro" id="IPR036179">
    <property type="entry name" value="Ig-like_dom_sf"/>
</dbReference>
<dbReference type="InterPro" id="IPR036116">
    <property type="entry name" value="FN3_sf"/>
</dbReference>
<dbReference type="InterPro" id="IPR003598">
    <property type="entry name" value="Ig_sub2"/>
</dbReference>
<keyword evidence="3" id="KW-1003">Cell membrane</keyword>
<keyword evidence="16" id="KW-1185">Reference proteome</keyword>
<keyword evidence="5" id="KW-0677">Repeat</keyword>
<evidence type="ECO:0000256" key="2">
    <source>
        <dbReference type="ARBA" id="ARBA00004479"/>
    </source>
</evidence>
<dbReference type="Pfam" id="PF13882">
    <property type="entry name" value="Bravo_FIGEY"/>
    <property type="match status" value="1"/>
</dbReference>
<feature type="domain" description="Fibronectin type-III" evidence="15">
    <location>
        <begin position="599"/>
        <end position="697"/>
    </location>
</feature>
<dbReference type="Proteomes" id="UP000085678">
    <property type="component" value="Unplaced"/>
</dbReference>
<feature type="compositionally biased region" description="Polar residues" evidence="12">
    <location>
        <begin position="680"/>
        <end position="692"/>
    </location>
</feature>
<keyword evidence="11" id="KW-0393">Immunoglobulin domain</keyword>
<dbReference type="Gene3D" id="2.60.40.10">
    <property type="entry name" value="Immunoglobulins"/>
    <property type="match status" value="11"/>
</dbReference>
<dbReference type="PROSITE" id="PS50835">
    <property type="entry name" value="IG_LIKE"/>
    <property type="match status" value="6"/>
</dbReference>
<feature type="domain" description="Ig-like" evidence="14">
    <location>
        <begin position="319"/>
        <end position="408"/>
    </location>
</feature>
<accession>A0A1S3KAP9</accession>
<keyword evidence="7 13" id="KW-1133">Transmembrane helix</keyword>
<dbReference type="PROSITE" id="PS50853">
    <property type="entry name" value="FN3"/>
    <property type="match status" value="4"/>
</dbReference>
<dbReference type="STRING" id="7574.A0A1S3KAP9"/>
<dbReference type="GO" id="GO:0005886">
    <property type="term" value="C:plasma membrane"/>
    <property type="evidence" value="ECO:0007669"/>
    <property type="project" value="UniProtKB-SubCell"/>
</dbReference>
<dbReference type="FunCoup" id="A0A1S3KAP9">
    <property type="interactions" value="477"/>
</dbReference>
<dbReference type="InterPro" id="IPR026966">
    <property type="entry name" value="Neurofascin/L1/NrCAM_C"/>
</dbReference>
<dbReference type="InterPro" id="IPR013098">
    <property type="entry name" value="Ig_I-set"/>
</dbReference>
<evidence type="ECO:0000256" key="13">
    <source>
        <dbReference type="SAM" id="Phobius"/>
    </source>
</evidence>
<feature type="compositionally biased region" description="Acidic residues" evidence="12">
    <location>
        <begin position="1205"/>
        <end position="1215"/>
    </location>
</feature>
<feature type="domain" description="Ig-like" evidence="14">
    <location>
        <begin position="414"/>
        <end position="499"/>
    </location>
</feature>
<dbReference type="GO" id="GO:0098609">
    <property type="term" value="P:cell-cell adhesion"/>
    <property type="evidence" value="ECO:0007669"/>
    <property type="project" value="TreeGrafter"/>
</dbReference>
<dbReference type="InterPro" id="IPR007110">
    <property type="entry name" value="Ig-like_dom"/>
</dbReference>
<dbReference type="Pfam" id="PF13927">
    <property type="entry name" value="Ig_3"/>
    <property type="match status" value="2"/>
</dbReference>
<name>A0A1S3KAP9_LINAN</name>
<dbReference type="InterPro" id="IPR003599">
    <property type="entry name" value="Ig_sub"/>
</dbReference>
<feature type="transmembrane region" description="Helical" evidence="13">
    <location>
        <begin position="1132"/>
        <end position="1155"/>
    </location>
</feature>
<dbReference type="OrthoDB" id="6244967at2759"/>
<evidence type="ECO:0000256" key="9">
    <source>
        <dbReference type="ARBA" id="ARBA00023157"/>
    </source>
</evidence>
<feature type="domain" description="Fibronectin type-III" evidence="15">
    <location>
        <begin position="702"/>
        <end position="799"/>
    </location>
</feature>
<keyword evidence="4 13" id="KW-0812">Transmembrane</keyword>